<evidence type="ECO:0000313" key="1">
    <source>
        <dbReference type="EMBL" id="REG90280.1"/>
    </source>
</evidence>
<gene>
    <name evidence="1" type="ORF">C8N25_10719</name>
</gene>
<comment type="caution">
    <text evidence="1">The sequence shown here is derived from an EMBL/GenBank/DDBJ whole genome shotgun (WGS) entry which is preliminary data.</text>
</comment>
<sequence length="153" mass="16878">MIVDANFPEPLIYLPLASTGILDISEPDTSETPQFFLNPEGSKLIIPVGVYRSGLTNLSNATIDILANTDTLLSMGFDLSLILPQDKSIFPESIEMANGSELAIFEVEIDRQYLIDTDLEEVVFALTVNSAQVESNEELNTLVIRIKPDVFEN</sequence>
<reference evidence="1 2" key="1">
    <citation type="submission" date="2018-08" db="EMBL/GenBank/DDBJ databases">
        <title>Genomic Encyclopedia of Archaeal and Bacterial Type Strains, Phase II (KMG-II): from individual species to whole genera.</title>
        <authorList>
            <person name="Goeker M."/>
        </authorList>
    </citation>
    <scope>NUCLEOTIDE SEQUENCE [LARGE SCALE GENOMIC DNA]</scope>
    <source>
        <strain evidence="1 2">DSM 15986</strain>
    </source>
</reference>
<accession>A0A3E0DY53</accession>
<dbReference type="AlphaFoldDB" id="A0A3E0DY53"/>
<dbReference type="Proteomes" id="UP000256405">
    <property type="component" value="Unassembled WGS sequence"/>
</dbReference>
<evidence type="ECO:0000313" key="2">
    <source>
        <dbReference type="Proteomes" id="UP000256405"/>
    </source>
</evidence>
<keyword evidence="2" id="KW-1185">Reference proteome</keyword>
<dbReference type="EMBL" id="QUNF01000007">
    <property type="protein sequence ID" value="REG90280.1"/>
    <property type="molecule type" value="Genomic_DNA"/>
</dbReference>
<protein>
    <submittedName>
        <fullName evidence="1">Uncharacterized protein</fullName>
    </submittedName>
</protein>
<name>A0A3E0DY53_9BACT</name>
<proteinExistence type="predicted"/>
<organism evidence="1 2">
    <name type="scientific">Algoriphagus antarcticus</name>
    <dbReference type="NCBI Taxonomy" id="238540"/>
    <lineage>
        <taxon>Bacteria</taxon>
        <taxon>Pseudomonadati</taxon>
        <taxon>Bacteroidota</taxon>
        <taxon>Cytophagia</taxon>
        <taxon>Cytophagales</taxon>
        <taxon>Cyclobacteriaceae</taxon>
        <taxon>Algoriphagus</taxon>
    </lineage>
</organism>